<name>A0A1I5VFV9_9FIRM</name>
<keyword evidence="1" id="KW-0472">Membrane</keyword>
<organism evidence="2 3">
    <name type="scientific">Butyrivibrio proteoclasticus</name>
    <dbReference type="NCBI Taxonomy" id="43305"/>
    <lineage>
        <taxon>Bacteria</taxon>
        <taxon>Bacillati</taxon>
        <taxon>Bacillota</taxon>
        <taxon>Clostridia</taxon>
        <taxon>Lachnospirales</taxon>
        <taxon>Lachnospiraceae</taxon>
        <taxon>Butyrivibrio</taxon>
    </lineage>
</organism>
<sequence length="504" mass="57128">MKKKGIIILSVFVAILAVLTIAYVVLKHNETPNRVLYNVYSDIAIWGVVIWQIVVIVFGILLWIKVFKDVPRPALYIGRGMTLIICLCALIFLADKWLNLFLDDGDYVVMEKDDYILIKHIGYNDEGSYSIWSKDGVFYRKYGINIGYYEDSVVEGIFYAYVNGFEDNSVIDLENLDNTGVDISEEQKKEYELLNKFIEITEDTYPEKFQRGLYWQEKDCADNSIGTTQVPIIDENGTQDMSWFCENICDWLKECLEEVPYEDAPWLYKEISIAMPSVSGSFDPSPYISGKYDRDALYEALYDFVDGKLTSADYPVKNQSYGMLEFVDNGGDEYLQGIEPDCSYTTKDGVTYGMLPVDRAAGSNYYCLVAYKKAGDKPSEINENPFNGMGGDAKWIEFIDDTNLGFACLTYSGGDEGMLFRTEDGGKSFAQVNYPSAKVKLPDGTIYNPFVIPEKVWVEDGNLYLLVGQSPWSGDYYSEELGKHPSGLYVSHDDGMSFEYVGEQ</sequence>
<dbReference type="Proteomes" id="UP000182624">
    <property type="component" value="Unassembled WGS sequence"/>
</dbReference>
<dbReference type="OrthoDB" id="1701846at2"/>
<gene>
    <name evidence="2" type="ORF">SAMN04487928_11714</name>
</gene>
<evidence type="ECO:0000256" key="1">
    <source>
        <dbReference type="SAM" id="Phobius"/>
    </source>
</evidence>
<feature type="transmembrane region" description="Helical" evidence="1">
    <location>
        <begin position="76"/>
        <end position="94"/>
    </location>
</feature>
<evidence type="ECO:0000313" key="2">
    <source>
        <dbReference type="EMBL" id="SFQ06272.1"/>
    </source>
</evidence>
<dbReference type="EMBL" id="FOXO01000017">
    <property type="protein sequence ID" value="SFQ06272.1"/>
    <property type="molecule type" value="Genomic_DNA"/>
</dbReference>
<evidence type="ECO:0000313" key="3">
    <source>
        <dbReference type="Proteomes" id="UP000182624"/>
    </source>
</evidence>
<keyword evidence="3" id="KW-1185">Reference proteome</keyword>
<keyword evidence="1" id="KW-0812">Transmembrane</keyword>
<dbReference type="SUPFAM" id="SSF110296">
    <property type="entry name" value="Oligoxyloglucan reducing end-specific cellobiohydrolase"/>
    <property type="match status" value="1"/>
</dbReference>
<reference evidence="3" key="1">
    <citation type="submission" date="2016-10" db="EMBL/GenBank/DDBJ databases">
        <authorList>
            <person name="Varghese N."/>
            <person name="Submissions S."/>
        </authorList>
    </citation>
    <scope>NUCLEOTIDE SEQUENCE [LARGE SCALE GENOMIC DNA]</scope>
    <source>
        <strain evidence="3">P18</strain>
    </source>
</reference>
<accession>A0A1I5VFV9</accession>
<keyword evidence="1" id="KW-1133">Transmembrane helix</keyword>
<protein>
    <submittedName>
        <fullName evidence="2">Uncharacterized protein</fullName>
    </submittedName>
</protein>
<feature type="transmembrane region" description="Helical" evidence="1">
    <location>
        <begin position="7"/>
        <end position="25"/>
    </location>
</feature>
<feature type="transmembrane region" description="Helical" evidence="1">
    <location>
        <begin position="45"/>
        <end position="64"/>
    </location>
</feature>
<dbReference type="RefSeq" id="WP_074888737.1">
    <property type="nucleotide sequence ID" value="NZ_FOXO01000017.1"/>
</dbReference>
<dbReference type="AlphaFoldDB" id="A0A1I5VFV9"/>
<proteinExistence type="predicted"/>